<dbReference type="EMBL" id="JAFEMO010000003">
    <property type="protein sequence ID" value="KAH7574557.1"/>
    <property type="molecule type" value="Genomic_DNA"/>
</dbReference>
<reference evidence="3 4" key="1">
    <citation type="submission" date="2021-02" db="EMBL/GenBank/DDBJ databases">
        <title>Plant Genome Project.</title>
        <authorList>
            <person name="Zhang R.-G."/>
        </authorList>
    </citation>
    <scope>NUCLEOTIDE SEQUENCE [LARGE SCALE GENOMIC DNA]</scope>
    <source>
        <tissue evidence="3">Leaves</tissue>
    </source>
</reference>
<sequence>MAENQTTEEDEEEGFGDFTFAPATVPSNLKINGGGPDLSFNKNIKINGDDDDDEDDWGDFVTSPTVSPSRSMKGKPFDDPFSFVSDPSPVRVESKWVRPGGALPLSLFGEVEEEEEGSGGAGLSVSSGAATELKTNKDPKQKLGSEPNVNDLVPDLLKQRQHSRGSNGLKPDSNGWGLDLESLRNRELNLNLNGLNSYSDGLNSGPDGDFGLEFKGAESKLAAGDSNFKQLEYNTLEAPRFDFCECVCGSGWFDDTNIVNSCHQSDHQAKAGNGPGLDFSVFNLSWNVLGTDLNGLGSKSSGVNLDASLMSSNYNRLVLDANSMSSNLNGVNLAANRLSSNFNGVNVVANGLSLVGDGEDFGDDDEWEFQDAKSETQSGDSNIKTNAMLKANMCILVFMNTGVQGLIFPLTSFNVKVNSKEPKNSVGNGVQYPTNLFVPLDGISQKSGEWDFGFDFNKSAVTQDVINCNSYSSTNQKNDNENGLNATPINGHVDNGENFWEFKDAFSETGSKDNEFNDNENGLNSIPVNGHVDSGENCWEFKDAFSETDSKDKGNEVKFENRKGALPLSLFGDDELQTDNDLIPQDVSTHSLTSTINDIKTSHRSTISLNDFISSLYNQAEQNTSVNHSRSKSENALDSMHEVVDSNLVVGDGDFDDDSWEFKCAFSGSVAIIQTPLPNHGDSHMTYSTKVESEDYVDFYSKLEHELCFVSQCHFDNLKKARSAAALCGKDAEVKALDEEIQDLYNELLQDSIMSKEADSENSPPSLNEFVEVLQEPKFHVLESEYRLSKKLSSAEKDWRSAIELLKHAASTTKILKLGSREDQSNYVSTWFKMVSVCAQELRHGALIWKQSLEQNLHGQILSYPQGKQYILALGEIYRLVEVLGCSVKLYKPWVLLSSADPSGLFALLSECSTLWSSSGLEEAFENISDMAGSEYSGTPKDLIESVKYIHDLDLLALHNHVFSGEEPTCRLSALTAGTVPGLKMAVWNEQHCFVTLANLWANLISSDPPNLPQIHVG</sequence>
<protein>
    <recommendedName>
        <fullName evidence="2">Synergin gamma C-terminal domain-containing protein</fullName>
    </recommendedName>
</protein>
<dbReference type="Proteomes" id="UP000827721">
    <property type="component" value="Unassembled WGS sequence"/>
</dbReference>
<feature type="compositionally biased region" description="Basic and acidic residues" evidence="1">
    <location>
        <begin position="134"/>
        <end position="143"/>
    </location>
</feature>
<organism evidence="3 4">
    <name type="scientific">Xanthoceras sorbifolium</name>
    <dbReference type="NCBI Taxonomy" id="99658"/>
    <lineage>
        <taxon>Eukaryota</taxon>
        <taxon>Viridiplantae</taxon>
        <taxon>Streptophyta</taxon>
        <taxon>Embryophyta</taxon>
        <taxon>Tracheophyta</taxon>
        <taxon>Spermatophyta</taxon>
        <taxon>Magnoliopsida</taxon>
        <taxon>eudicotyledons</taxon>
        <taxon>Gunneridae</taxon>
        <taxon>Pentapetalae</taxon>
        <taxon>rosids</taxon>
        <taxon>malvids</taxon>
        <taxon>Sapindales</taxon>
        <taxon>Sapindaceae</taxon>
        <taxon>Xanthoceroideae</taxon>
        <taxon>Xanthoceras</taxon>
    </lineage>
</organism>
<proteinExistence type="predicted"/>
<evidence type="ECO:0000256" key="1">
    <source>
        <dbReference type="SAM" id="MobiDB-lite"/>
    </source>
</evidence>
<name>A0ABQ8IE94_9ROSI</name>
<gene>
    <name evidence="3" type="ORF">JRO89_XS03G0311500</name>
</gene>
<feature type="region of interest" description="Disordered" evidence="1">
    <location>
        <begin position="111"/>
        <end position="152"/>
    </location>
</feature>
<comment type="caution">
    <text evidence="3">The sequence shown here is derived from an EMBL/GenBank/DDBJ whole genome shotgun (WGS) entry which is preliminary data.</text>
</comment>
<feature type="region of interest" description="Disordered" evidence="1">
    <location>
        <begin position="1"/>
        <end position="80"/>
    </location>
</feature>
<evidence type="ECO:0000259" key="2">
    <source>
        <dbReference type="Pfam" id="PF25999"/>
    </source>
</evidence>
<dbReference type="PANTHER" id="PTHR35701:SF1">
    <property type="entry name" value="OS11G0148400 PROTEIN"/>
    <property type="match status" value="1"/>
</dbReference>
<dbReference type="PANTHER" id="PTHR35701">
    <property type="entry name" value="OS11G0148400 PROTEIN"/>
    <property type="match status" value="1"/>
</dbReference>
<feature type="compositionally biased region" description="Acidic residues" evidence="1">
    <location>
        <begin position="49"/>
        <end position="58"/>
    </location>
</feature>
<feature type="domain" description="Synergin gamma C-terminal" evidence="2">
    <location>
        <begin position="820"/>
        <end position="1012"/>
    </location>
</feature>
<keyword evidence="4" id="KW-1185">Reference proteome</keyword>
<feature type="compositionally biased region" description="Acidic residues" evidence="1">
    <location>
        <begin position="1"/>
        <end position="15"/>
    </location>
</feature>
<dbReference type="InterPro" id="IPR059024">
    <property type="entry name" value="SYNRG_C"/>
</dbReference>
<accession>A0ABQ8IE94</accession>
<dbReference type="Pfam" id="PF25999">
    <property type="entry name" value="SYNRG_C"/>
    <property type="match status" value="1"/>
</dbReference>
<evidence type="ECO:0000313" key="4">
    <source>
        <dbReference type="Proteomes" id="UP000827721"/>
    </source>
</evidence>
<evidence type="ECO:0000313" key="3">
    <source>
        <dbReference type="EMBL" id="KAH7574557.1"/>
    </source>
</evidence>